<dbReference type="GO" id="GO:0005739">
    <property type="term" value="C:mitochondrion"/>
    <property type="evidence" value="ECO:0007669"/>
    <property type="project" value="TreeGrafter"/>
</dbReference>
<dbReference type="GO" id="GO:0004325">
    <property type="term" value="F:ferrochelatase activity"/>
    <property type="evidence" value="ECO:0007669"/>
    <property type="project" value="InterPro"/>
</dbReference>
<dbReference type="Proteomes" id="UP001064489">
    <property type="component" value="Chromosome 7"/>
</dbReference>
<reference evidence="2" key="1">
    <citation type="journal article" date="2022" name="Plant J.">
        <title>Strategies of tolerance reflected in two North American maple genomes.</title>
        <authorList>
            <person name="McEvoy S.L."/>
            <person name="Sezen U.U."/>
            <person name="Trouern-Trend A."/>
            <person name="McMahon S.M."/>
            <person name="Schaberg P.G."/>
            <person name="Yang J."/>
            <person name="Wegrzyn J.L."/>
            <person name="Swenson N.G."/>
        </authorList>
    </citation>
    <scope>NUCLEOTIDE SEQUENCE</scope>
    <source>
        <strain evidence="2">91603</strain>
    </source>
</reference>
<dbReference type="Pfam" id="PF00762">
    <property type="entry name" value="Ferrochelatase"/>
    <property type="match status" value="1"/>
</dbReference>
<evidence type="ECO:0000313" key="2">
    <source>
        <dbReference type="EMBL" id="KAI9170013.1"/>
    </source>
</evidence>
<dbReference type="EMBL" id="JAJSOW010000104">
    <property type="protein sequence ID" value="KAI9170013.1"/>
    <property type="molecule type" value="Genomic_DNA"/>
</dbReference>
<reference evidence="2" key="2">
    <citation type="submission" date="2023-02" db="EMBL/GenBank/DDBJ databases">
        <authorList>
            <person name="Swenson N.G."/>
            <person name="Wegrzyn J.L."/>
            <person name="Mcevoy S.L."/>
        </authorList>
    </citation>
    <scope>NUCLEOTIDE SEQUENCE</scope>
    <source>
        <strain evidence="2">91603</strain>
        <tissue evidence="2">Leaf</tissue>
    </source>
</reference>
<evidence type="ECO:0000313" key="3">
    <source>
        <dbReference type="Proteomes" id="UP001064489"/>
    </source>
</evidence>
<sequence length="80" mass="9302">MLHDVLPFLFNLLQIQYDIIRLPRLFRFLQIPFAKLISVLRAPKSKEGYASIGGGSPLRKITNEQLSRLMHLKCLLKLRI</sequence>
<dbReference type="SUPFAM" id="SSF53800">
    <property type="entry name" value="Chelatase"/>
    <property type="match status" value="1"/>
</dbReference>
<gene>
    <name evidence="2" type="ORF">LWI28_021073</name>
</gene>
<dbReference type="InterPro" id="IPR001015">
    <property type="entry name" value="Ferrochelatase"/>
</dbReference>
<evidence type="ECO:0000256" key="1">
    <source>
        <dbReference type="RuleBase" id="RU004185"/>
    </source>
</evidence>
<name>A0AAD5NNT1_ACENE</name>
<dbReference type="GO" id="GO:0006783">
    <property type="term" value="P:heme biosynthetic process"/>
    <property type="evidence" value="ECO:0007669"/>
    <property type="project" value="InterPro"/>
</dbReference>
<comment type="similarity">
    <text evidence="1">Belongs to the ferrochelatase family.</text>
</comment>
<dbReference type="AlphaFoldDB" id="A0AAD5NNT1"/>
<dbReference type="PANTHER" id="PTHR11108:SF4">
    <property type="entry name" value="FERROCHELATASE-1, CHLOROPLASTIC_MITOCHONDRIAL"/>
    <property type="match status" value="1"/>
</dbReference>
<dbReference type="PANTHER" id="PTHR11108">
    <property type="entry name" value="FERROCHELATASE"/>
    <property type="match status" value="1"/>
</dbReference>
<dbReference type="Gene3D" id="3.40.50.1400">
    <property type="match status" value="1"/>
</dbReference>
<proteinExistence type="inferred from homology"/>
<protein>
    <submittedName>
        <fullName evidence="2">Uncharacterized protein</fullName>
    </submittedName>
</protein>
<comment type="caution">
    <text evidence="2">The sequence shown here is derived from an EMBL/GenBank/DDBJ whole genome shotgun (WGS) entry which is preliminary data.</text>
</comment>
<keyword evidence="3" id="KW-1185">Reference proteome</keyword>
<accession>A0AAD5NNT1</accession>
<organism evidence="2 3">
    <name type="scientific">Acer negundo</name>
    <name type="common">Box elder</name>
    <dbReference type="NCBI Taxonomy" id="4023"/>
    <lineage>
        <taxon>Eukaryota</taxon>
        <taxon>Viridiplantae</taxon>
        <taxon>Streptophyta</taxon>
        <taxon>Embryophyta</taxon>
        <taxon>Tracheophyta</taxon>
        <taxon>Spermatophyta</taxon>
        <taxon>Magnoliopsida</taxon>
        <taxon>eudicotyledons</taxon>
        <taxon>Gunneridae</taxon>
        <taxon>Pentapetalae</taxon>
        <taxon>rosids</taxon>
        <taxon>malvids</taxon>
        <taxon>Sapindales</taxon>
        <taxon>Sapindaceae</taxon>
        <taxon>Hippocastanoideae</taxon>
        <taxon>Acereae</taxon>
        <taxon>Acer</taxon>
    </lineage>
</organism>